<reference evidence="1 2" key="1">
    <citation type="submission" date="2020-02" db="EMBL/GenBank/DDBJ databases">
        <authorList>
            <person name="Yang Z."/>
        </authorList>
    </citation>
    <scope>NUCLEOTIDE SEQUENCE [LARGE SCALE GENOMIC DNA]</scope>
    <source>
        <strain evidence="1 2">HX-7-9</strain>
    </source>
</reference>
<name>A0A6B2KP53_9NEIS</name>
<keyword evidence="2" id="KW-1185">Reference proteome</keyword>
<protein>
    <submittedName>
        <fullName evidence="1">Uncharacterized protein</fullName>
    </submittedName>
</protein>
<dbReference type="RefSeq" id="WP_163315157.1">
    <property type="nucleotide sequence ID" value="NZ_JAAGAA010000002.1"/>
</dbReference>
<dbReference type="Proteomes" id="UP000482578">
    <property type="component" value="Unassembled WGS sequence"/>
</dbReference>
<organism evidence="1 2">
    <name type="scientific">Crenobacter caeni</name>
    <dbReference type="NCBI Taxonomy" id="2705474"/>
    <lineage>
        <taxon>Bacteria</taxon>
        <taxon>Pseudomonadati</taxon>
        <taxon>Pseudomonadota</taxon>
        <taxon>Betaproteobacteria</taxon>
        <taxon>Neisseriales</taxon>
        <taxon>Neisseriaceae</taxon>
        <taxon>Crenobacter</taxon>
    </lineage>
</organism>
<dbReference type="AlphaFoldDB" id="A0A6B2KP53"/>
<accession>A0A6B2KP53</accession>
<sequence length="82" mass="9583">MHKTRHWIWNEARGAFETYATGEMRSIEELEDETAAGAVFVHLDERGRFWWIAEGDSSRWHEGEELDMGGERYDQARLIAQG</sequence>
<comment type="caution">
    <text evidence="1">The sequence shown here is derived from an EMBL/GenBank/DDBJ whole genome shotgun (WGS) entry which is preliminary data.</text>
</comment>
<proteinExistence type="predicted"/>
<evidence type="ECO:0000313" key="2">
    <source>
        <dbReference type="Proteomes" id="UP000482578"/>
    </source>
</evidence>
<dbReference type="EMBL" id="JAAGAA010000002">
    <property type="protein sequence ID" value="NDV11913.1"/>
    <property type="molecule type" value="Genomic_DNA"/>
</dbReference>
<gene>
    <name evidence="1" type="ORF">GZH52_03760</name>
</gene>
<evidence type="ECO:0000313" key="1">
    <source>
        <dbReference type="EMBL" id="NDV11913.1"/>
    </source>
</evidence>